<evidence type="ECO:0000256" key="3">
    <source>
        <dbReference type="ARBA" id="ARBA00022737"/>
    </source>
</evidence>
<dbReference type="GO" id="GO:1990414">
    <property type="term" value="P:replication-born double-strand break repair via sister chromatid exchange"/>
    <property type="evidence" value="ECO:0007669"/>
    <property type="project" value="TreeGrafter"/>
</dbReference>
<dbReference type="GO" id="GO:0034087">
    <property type="term" value="P:establishment of mitotic sister chromatid cohesion"/>
    <property type="evidence" value="ECO:0007669"/>
    <property type="project" value="TreeGrafter"/>
</dbReference>
<name>A0A1E4SB02_9ASCO</name>
<feature type="domain" description="Sister chromatid cohesion C-terminal" evidence="8">
    <location>
        <begin position="1327"/>
        <end position="1505"/>
    </location>
</feature>
<evidence type="ECO:0000256" key="5">
    <source>
        <dbReference type="ARBA" id="ARBA00023306"/>
    </source>
</evidence>
<dbReference type="SUPFAM" id="SSF48371">
    <property type="entry name" value="ARM repeat"/>
    <property type="match status" value="1"/>
</dbReference>
<dbReference type="InterPro" id="IPR033031">
    <property type="entry name" value="Scc2/Nipped-B"/>
</dbReference>
<accession>A0A1E4SB02</accession>
<evidence type="ECO:0000256" key="1">
    <source>
        <dbReference type="ARBA" id="ARBA00004123"/>
    </source>
</evidence>
<dbReference type="GO" id="GO:0140588">
    <property type="term" value="P:chromatin looping"/>
    <property type="evidence" value="ECO:0007669"/>
    <property type="project" value="InterPro"/>
</dbReference>
<evidence type="ECO:0000256" key="6">
    <source>
        <dbReference type="RuleBase" id="RU364107"/>
    </source>
</evidence>
<dbReference type="OrthoDB" id="418242at2759"/>
<dbReference type="GO" id="GO:0061775">
    <property type="term" value="F:cohesin loader activity"/>
    <property type="evidence" value="ECO:0007669"/>
    <property type="project" value="InterPro"/>
</dbReference>
<dbReference type="CDD" id="cd23958">
    <property type="entry name" value="SCC2"/>
    <property type="match status" value="1"/>
</dbReference>
<keyword evidence="5 6" id="KW-0131">Cell cycle</keyword>
<comment type="similarity">
    <text evidence="2 6">Belongs to the SCC2/Nipped-B family.</text>
</comment>
<dbReference type="Pfam" id="PF12830">
    <property type="entry name" value="Nipped-B_C"/>
    <property type="match status" value="1"/>
</dbReference>
<dbReference type="Gene3D" id="1.25.10.10">
    <property type="entry name" value="Leucine-rich Repeat Variant"/>
    <property type="match status" value="1"/>
</dbReference>
<proteinExistence type="inferred from homology"/>
<dbReference type="GeneID" id="30981201"/>
<dbReference type="Pfam" id="PF12765">
    <property type="entry name" value="Cohesin_HEAT"/>
    <property type="match status" value="1"/>
</dbReference>
<dbReference type="PANTHER" id="PTHR21704:SF18">
    <property type="entry name" value="NIPPED-B-LIKE PROTEIN"/>
    <property type="match status" value="1"/>
</dbReference>
<organism evidence="9 10">
    <name type="scientific">Suhomyces tanzawaensis NRRL Y-17324</name>
    <dbReference type="NCBI Taxonomy" id="984487"/>
    <lineage>
        <taxon>Eukaryota</taxon>
        <taxon>Fungi</taxon>
        <taxon>Dikarya</taxon>
        <taxon>Ascomycota</taxon>
        <taxon>Saccharomycotina</taxon>
        <taxon>Pichiomycetes</taxon>
        <taxon>Debaryomycetaceae</taxon>
        <taxon>Suhomyces</taxon>
    </lineage>
</organism>
<feature type="region of interest" description="Disordered" evidence="7">
    <location>
        <begin position="133"/>
        <end position="163"/>
    </location>
</feature>
<dbReference type="STRING" id="984487.A0A1E4SB02"/>
<reference evidence="10" key="1">
    <citation type="submission" date="2016-05" db="EMBL/GenBank/DDBJ databases">
        <title>Comparative genomics of biotechnologically important yeasts.</title>
        <authorList>
            <consortium name="DOE Joint Genome Institute"/>
            <person name="Riley R."/>
            <person name="Haridas S."/>
            <person name="Wolfe K.H."/>
            <person name="Lopes M.R."/>
            <person name="Hittinger C.T."/>
            <person name="Goker M."/>
            <person name="Salamov A."/>
            <person name="Wisecaver J."/>
            <person name="Long T.M."/>
            <person name="Aerts A.L."/>
            <person name="Barry K."/>
            <person name="Choi C."/>
            <person name="Clum A."/>
            <person name="Coughlan A.Y."/>
            <person name="Deshpande S."/>
            <person name="Douglass A.P."/>
            <person name="Hanson S.J."/>
            <person name="Klenk H.-P."/>
            <person name="Labutti K."/>
            <person name="Lapidus A."/>
            <person name="Lindquist E."/>
            <person name="Lipzen A."/>
            <person name="Meier-Kolthoff J.P."/>
            <person name="Ohm R.A."/>
            <person name="Otillar R.P."/>
            <person name="Pangilinan J."/>
            <person name="Peng Y."/>
            <person name="Rokas A."/>
            <person name="Rosa C.A."/>
            <person name="Scheuner C."/>
            <person name="Sibirny A.A."/>
            <person name="Slot J.C."/>
            <person name="Stielow J.B."/>
            <person name="Sun H."/>
            <person name="Kurtzman C.P."/>
            <person name="Blackwell M."/>
            <person name="Grigoriev I.V."/>
            <person name="Jeffries T.W."/>
        </authorList>
    </citation>
    <scope>NUCLEOTIDE SEQUENCE [LARGE SCALE GENOMIC DNA]</scope>
    <source>
        <strain evidence="10">NRRL Y-17324</strain>
    </source>
</reference>
<sequence>MTNQKRHPIDLREALSVTPLLHLIPKQDIAPLVSTNTILQQPDDSFIDAMLLNGPARQTRDAINQDPQRFNDVMTFLSNDFSAYNDDELEEIRFKLAKTTEDSTTTLYPDPSTHLPPFERNIFLSAQEIPSSFGVETTSSSRHEPKSRLSVRKDYESSTEATAKHNQRYLNKYRHELRLMGIIDGVVSVAPQESGANNHMKRALEDETNEHIESKRVQKQSYVTDGEITEKSFDYFCTVLANLLDAMQNTSDPDPHWVHYNGVQVPSINTLLVLYDCLYRIAKHPIVHQTKMEHIFKFQEVCLNALEEAKQRSWNEIQNLIKEDDVKFEQSIGLVQRFFEDCFTFNMISKIMMKILVGKWPEKRVYLDEYLQGVVDLTSQLVDDIIRPVCVLSSDSQQKLKVLRPMFSTLSNDLCAIFEMLTEYISQNVMEESLLTKLEYLSTVLIFLDGNRKEKLSVLGTNTLENLKIASLNLLVTVYKTSKDQREFILNEVLSNLEKLPTQKLIARQYKLLRGSNIQLVTALLVKFVEASAEPTLIAELLSEEYISEVNNHQKCLAVVKQSTQVVQGLLDISTEIASYLLNRLSKSTEQHSKQLLELLVEDLLILLSLPEWSSSENLLSSIMKVFLAAIQSQTCSALLENYLLEVLGVTAEKILHLRNLPGSHLTLTEHALETDIALIQNCMIDSLVSLQGKVSETASTSASRTFLVSKFIKMLQPLVESNGTDNPQLDSSGEEDVLQKKPMLLTLYQALISVFNGELIKRNNFDSEQSSTISYRSLLLSQELPELYENFLTTLLQCMESSKTKSKSRAVKILSSLVEVDPTLLMSPYIQDSISSRLLDSSPLVRDAVVDLVSKYLSSKPELIQGFHRAICDCMNDDSVQVRKRVIRLSKEMYINSHSKQVRVNIASKLLMRLADEDDAIQELAKSYLLDVWFVSLEKEKAVQNKPVASASAMKRGEVMVEIVTAGGKTVQSFENFLVDDVLSNNRDLIKGSLSLIVDSVLDSIIELEESTQDSSKDATEDSLNSNKEPKSKIVQIENSMKLISTFVKCESSLLSQDQLTSLQPFIIEDQSSGNKLCFYGLEILHYTLKGIDSLRPDFLDYVQPHLLRQLTKFNLKELQVAMPCVWKLSEMKNETAKLANATISCLKHIRPFIDDMKKLKNPKAKSEDFQLTDVPKLQKLLHLLGCFGKYCKLERHREVFLKTLLGLKAKESVVSLIIKFLLYFTYLATNPSIRNTAITNIINICSSHPKLFMSGAILKVIDQEFESNDLSTVHGIVYGLMEFLKTEENETYKKNGSSKKLSNESELDVAVFHGNAKSYVNDGICAGIVQRYIHRILKLCLEDSGHFSYLPIQFLQLVIKLGYANPKLCIPTIIALESTTNSVIGKIATDLHKELYDKHESLTGTSYVEGIKLAADYRKRVSQAYLEEIEFFESIYQIVRNSSLSRKKFVQSLCKVLVVSAQVEKKDDKVDLLSLIPYVSKNIAFVKFAILEEVLTLISCLDKQIATTGVDLMDLVDSKHVDQQSGESTKLFQAMITIIDLRQHLVSKYGVTPEQIDAFRPGKVDNELRQPLKAANHGSFELAVWYPTPSETEVVTIIEAFQKRMELL</sequence>
<keyword evidence="3 6" id="KW-0677">Repeat</keyword>
<protein>
    <recommendedName>
        <fullName evidence="6">Sister chromatid cohesion protein</fullName>
    </recommendedName>
</protein>
<feature type="compositionally biased region" description="Basic and acidic residues" evidence="7">
    <location>
        <begin position="141"/>
        <end position="156"/>
    </location>
</feature>
<evidence type="ECO:0000256" key="7">
    <source>
        <dbReference type="SAM" id="MobiDB-lite"/>
    </source>
</evidence>
<dbReference type="InterPro" id="IPR016024">
    <property type="entry name" value="ARM-type_fold"/>
</dbReference>
<dbReference type="InterPro" id="IPR024986">
    <property type="entry name" value="Nipped-B_C"/>
</dbReference>
<dbReference type="RefSeq" id="XP_020061816.1">
    <property type="nucleotide sequence ID" value="XM_020207064.1"/>
</dbReference>
<dbReference type="GO" id="GO:0010468">
    <property type="term" value="P:regulation of gene expression"/>
    <property type="evidence" value="ECO:0007669"/>
    <property type="project" value="InterPro"/>
</dbReference>
<dbReference type="PANTHER" id="PTHR21704">
    <property type="entry name" value="NIPPED-B-LIKE PROTEIN DELANGIN SCC2-RELATED"/>
    <property type="match status" value="1"/>
</dbReference>
<keyword evidence="10" id="KW-1185">Reference proteome</keyword>
<dbReference type="InterPro" id="IPR026003">
    <property type="entry name" value="Cohesin_HEAT"/>
</dbReference>
<dbReference type="Proteomes" id="UP000094285">
    <property type="component" value="Unassembled WGS sequence"/>
</dbReference>
<evidence type="ECO:0000259" key="8">
    <source>
        <dbReference type="Pfam" id="PF12830"/>
    </source>
</evidence>
<evidence type="ECO:0000313" key="10">
    <source>
        <dbReference type="Proteomes" id="UP000094285"/>
    </source>
</evidence>
<evidence type="ECO:0000313" key="9">
    <source>
        <dbReference type="EMBL" id="ODV76694.1"/>
    </source>
</evidence>
<dbReference type="GO" id="GO:0003682">
    <property type="term" value="F:chromatin binding"/>
    <property type="evidence" value="ECO:0007669"/>
    <property type="project" value="TreeGrafter"/>
</dbReference>
<comment type="subcellular location">
    <subcellularLocation>
        <location evidence="1 6">Nucleus</location>
    </subcellularLocation>
</comment>
<dbReference type="EMBL" id="KV453918">
    <property type="protein sequence ID" value="ODV76694.1"/>
    <property type="molecule type" value="Genomic_DNA"/>
</dbReference>
<gene>
    <name evidence="9" type="ORF">CANTADRAFT_24268</name>
</gene>
<evidence type="ECO:0000256" key="4">
    <source>
        <dbReference type="ARBA" id="ARBA00023242"/>
    </source>
</evidence>
<dbReference type="InterPro" id="IPR011989">
    <property type="entry name" value="ARM-like"/>
</dbReference>
<dbReference type="GO" id="GO:0071169">
    <property type="term" value="P:establishment of protein localization to chromatin"/>
    <property type="evidence" value="ECO:0007669"/>
    <property type="project" value="TreeGrafter"/>
</dbReference>
<evidence type="ECO:0000256" key="2">
    <source>
        <dbReference type="ARBA" id="ARBA00009252"/>
    </source>
</evidence>
<keyword evidence="4 6" id="KW-0539">Nucleus</keyword>
<dbReference type="GO" id="GO:0090694">
    <property type="term" value="C:Scc2-Scc4 cohesin loading complex"/>
    <property type="evidence" value="ECO:0007669"/>
    <property type="project" value="TreeGrafter"/>
</dbReference>